<dbReference type="InterPro" id="IPR000917">
    <property type="entry name" value="Sulfatase_N"/>
</dbReference>
<dbReference type="InterPro" id="IPR017850">
    <property type="entry name" value="Alkaline_phosphatase_core_sf"/>
</dbReference>
<dbReference type="Gene3D" id="3.40.720.10">
    <property type="entry name" value="Alkaline Phosphatase, subunit A"/>
    <property type="match status" value="1"/>
</dbReference>
<dbReference type="Proteomes" id="UP000366872">
    <property type="component" value="Unassembled WGS sequence"/>
</dbReference>
<sequence length="526" mass="58320">MARHKGTARRGFIVAAFAISACASVLAELSDEANKPLPPNILLAISDDQSWPHASAYGCKFVNTPAFDRVANEGVLFHNAFAPAPQCSPTRASILTGRNPWKNGDAAVHGTSIPTDIPLYTDLLEKVGYHVGMTGKGWAPGLFEGDNPAGKDYTLRKGKGKGNYTGAFQSFLKERKSGQPFCFWYGAREPHRGYKVGSGLKAGKTLESVAVPKFLADDVSVRSDMLDYALEIERFDAHLGRMLEILEESGELDNTLVVVTSDNGMPWSRAKANIYEYGVHMPLAIRWGTPVPPKRNVDDLVSLIDLAPTFLQASGQPVPKGVSGRSLLEILKSGKSGRVDASRDCVVVGQERHTPYVRENDVGYPGRAIRTDRYLFIRNLKPGRWPEGDTFYGAGGSTSRTLYIYQCENPAIQPYLRLAWAKRPAEELYDIKADPDCINNLAGNPEHAQEQNRLRDRLNKILAEQKDPRIAGDDRYDEQPYFKGDFWKEKRLAYLQEAEKVHQAMETAGWKHGRIASPLTKPKTDN</sequence>
<proteinExistence type="predicted"/>
<dbReference type="AlphaFoldDB" id="A0A6C2TY43"/>
<accession>A0A6C2TY43</accession>
<dbReference type="RefSeq" id="WP_136078037.1">
    <property type="nucleotide sequence ID" value="NZ_CAAHFG010000001.1"/>
</dbReference>
<gene>
    <name evidence="3" type="primary">betC_13</name>
    <name evidence="3" type="ORF">PDESU_00916</name>
</gene>
<keyword evidence="4" id="KW-1185">Reference proteome</keyword>
<dbReference type="InterPro" id="IPR052701">
    <property type="entry name" value="GAG_Ulvan_Degrading_Sulfatases"/>
</dbReference>
<dbReference type="CDD" id="cd16027">
    <property type="entry name" value="SGSH"/>
    <property type="match status" value="1"/>
</dbReference>
<dbReference type="PROSITE" id="PS51257">
    <property type="entry name" value="PROKAR_LIPOPROTEIN"/>
    <property type="match status" value="1"/>
</dbReference>
<feature type="signal peptide" evidence="1">
    <location>
        <begin position="1"/>
        <end position="27"/>
    </location>
</feature>
<dbReference type="EMBL" id="CAAHFG010000001">
    <property type="protein sequence ID" value="VGO12364.1"/>
    <property type="molecule type" value="Genomic_DNA"/>
</dbReference>
<feature type="domain" description="Sulfatase N-terminal" evidence="2">
    <location>
        <begin position="39"/>
        <end position="315"/>
    </location>
</feature>
<protein>
    <submittedName>
        <fullName evidence="3">Choline-sulfatase</fullName>
    </submittedName>
</protein>
<feature type="chain" id="PRO_5028945445" evidence="1">
    <location>
        <begin position="28"/>
        <end position="526"/>
    </location>
</feature>
<keyword evidence="1" id="KW-0732">Signal</keyword>
<dbReference type="Pfam" id="PF00884">
    <property type="entry name" value="Sulfatase"/>
    <property type="match status" value="1"/>
</dbReference>
<dbReference type="SUPFAM" id="SSF53649">
    <property type="entry name" value="Alkaline phosphatase-like"/>
    <property type="match status" value="1"/>
</dbReference>
<dbReference type="PANTHER" id="PTHR43751">
    <property type="entry name" value="SULFATASE"/>
    <property type="match status" value="1"/>
</dbReference>
<dbReference type="PANTHER" id="PTHR43751:SF1">
    <property type="entry name" value="SULFATASE ATSG-RELATED"/>
    <property type="match status" value="1"/>
</dbReference>
<organism evidence="3 4">
    <name type="scientific">Pontiella desulfatans</name>
    <dbReference type="NCBI Taxonomy" id="2750659"/>
    <lineage>
        <taxon>Bacteria</taxon>
        <taxon>Pseudomonadati</taxon>
        <taxon>Kiritimatiellota</taxon>
        <taxon>Kiritimatiellia</taxon>
        <taxon>Kiritimatiellales</taxon>
        <taxon>Pontiellaceae</taxon>
        <taxon>Pontiella</taxon>
    </lineage>
</organism>
<evidence type="ECO:0000313" key="3">
    <source>
        <dbReference type="EMBL" id="VGO12364.1"/>
    </source>
</evidence>
<name>A0A6C2TY43_PONDE</name>
<evidence type="ECO:0000256" key="1">
    <source>
        <dbReference type="SAM" id="SignalP"/>
    </source>
</evidence>
<evidence type="ECO:0000259" key="2">
    <source>
        <dbReference type="Pfam" id="PF00884"/>
    </source>
</evidence>
<evidence type="ECO:0000313" key="4">
    <source>
        <dbReference type="Proteomes" id="UP000366872"/>
    </source>
</evidence>
<reference evidence="3 4" key="1">
    <citation type="submission" date="2019-04" db="EMBL/GenBank/DDBJ databases">
        <authorList>
            <person name="Van Vliet M D."/>
        </authorList>
    </citation>
    <scope>NUCLEOTIDE SEQUENCE [LARGE SCALE GENOMIC DNA]</scope>
    <source>
        <strain evidence="3 4">F1</strain>
    </source>
</reference>